<name>A0A8B9WWE2_BOSMU</name>
<dbReference type="PROSITE" id="PS00027">
    <property type="entry name" value="HOMEOBOX_1"/>
    <property type="match status" value="1"/>
</dbReference>
<evidence type="ECO:0000313" key="11">
    <source>
        <dbReference type="Ensembl" id="ENSBGRP00000012842.1"/>
    </source>
</evidence>
<dbReference type="GO" id="GO:0042472">
    <property type="term" value="P:inner ear morphogenesis"/>
    <property type="evidence" value="ECO:0007669"/>
    <property type="project" value="Ensembl"/>
</dbReference>
<dbReference type="PRINTS" id="PR00031">
    <property type="entry name" value="HTHREPRESSR"/>
</dbReference>
<evidence type="ECO:0000256" key="3">
    <source>
        <dbReference type="ARBA" id="ARBA00023125"/>
    </source>
</evidence>
<feature type="DNA-binding region" description="Homeobox" evidence="7">
    <location>
        <begin position="216"/>
        <end position="275"/>
    </location>
</feature>
<evidence type="ECO:0000256" key="5">
    <source>
        <dbReference type="ARBA" id="ARBA00023242"/>
    </source>
</evidence>
<dbReference type="PANTHER" id="PTHR24327">
    <property type="entry name" value="HOMEOBOX PROTEIN"/>
    <property type="match status" value="1"/>
</dbReference>
<reference evidence="11" key="1">
    <citation type="submission" date="2019-05" db="EMBL/GenBank/DDBJ databases">
        <authorList>
            <person name="Zhang S."/>
            <person name="Liu J."/>
        </authorList>
    </citation>
    <scope>NUCLEOTIDE SEQUENCE [LARGE SCALE GENOMIC DNA]</scope>
</reference>
<dbReference type="FunFam" id="1.10.10.60:FF:000468">
    <property type="entry name" value="Distal-less homeobox 6"/>
    <property type="match status" value="1"/>
</dbReference>
<dbReference type="GeneTree" id="ENSGT00940000157683"/>
<dbReference type="Gene3D" id="1.10.10.60">
    <property type="entry name" value="Homeodomain-like"/>
    <property type="match status" value="1"/>
</dbReference>
<evidence type="ECO:0000259" key="10">
    <source>
        <dbReference type="PROSITE" id="PS50071"/>
    </source>
</evidence>
<evidence type="ECO:0000256" key="8">
    <source>
        <dbReference type="RuleBase" id="RU000682"/>
    </source>
</evidence>
<dbReference type="Proteomes" id="UP000694520">
    <property type="component" value="Chromosome 4"/>
</dbReference>
<reference evidence="11" key="2">
    <citation type="submission" date="2025-08" db="UniProtKB">
        <authorList>
            <consortium name="Ensembl"/>
        </authorList>
    </citation>
    <scope>IDENTIFICATION</scope>
</reference>
<evidence type="ECO:0000256" key="6">
    <source>
        <dbReference type="ARBA" id="ARBA00067386"/>
    </source>
</evidence>
<feature type="compositionally biased region" description="Polar residues" evidence="9">
    <location>
        <begin position="71"/>
        <end position="80"/>
    </location>
</feature>
<evidence type="ECO:0000313" key="12">
    <source>
        <dbReference type="Proteomes" id="UP000694520"/>
    </source>
</evidence>
<accession>A0A8B9WWE2</accession>
<feature type="compositionally biased region" description="Low complexity" evidence="9">
    <location>
        <begin position="286"/>
        <end position="297"/>
    </location>
</feature>
<dbReference type="InterPro" id="IPR009057">
    <property type="entry name" value="Homeodomain-like_sf"/>
</dbReference>
<evidence type="ECO:0000256" key="4">
    <source>
        <dbReference type="ARBA" id="ARBA00023155"/>
    </source>
</evidence>
<keyword evidence="4 7" id="KW-0371">Homeobox</keyword>
<evidence type="ECO:0000256" key="7">
    <source>
        <dbReference type="PROSITE-ProRule" id="PRU00108"/>
    </source>
</evidence>
<feature type="region of interest" description="Disordered" evidence="9">
    <location>
        <begin position="71"/>
        <end position="100"/>
    </location>
</feature>
<keyword evidence="2" id="KW-0217">Developmental protein</keyword>
<keyword evidence="5 7" id="KW-0539">Nucleus</keyword>
<dbReference type="GO" id="GO:0030855">
    <property type="term" value="P:epithelial cell differentiation"/>
    <property type="evidence" value="ECO:0007669"/>
    <property type="project" value="Ensembl"/>
</dbReference>
<dbReference type="InterPro" id="IPR050460">
    <property type="entry name" value="Distal-less_Homeobox_TF"/>
</dbReference>
<dbReference type="GO" id="GO:0030326">
    <property type="term" value="P:embryonic limb morphogenesis"/>
    <property type="evidence" value="ECO:0007669"/>
    <property type="project" value="Ensembl"/>
</dbReference>
<feature type="region of interest" description="Disordered" evidence="9">
    <location>
        <begin position="21"/>
        <end position="43"/>
    </location>
</feature>
<feature type="region of interest" description="Disordered" evidence="9">
    <location>
        <begin position="275"/>
        <end position="298"/>
    </location>
</feature>
<dbReference type="GO" id="GO:0005634">
    <property type="term" value="C:nucleus"/>
    <property type="evidence" value="ECO:0007669"/>
    <property type="project" value="UniProtKB-SubCell"/>
</dbReference>
<dbReference type="PANTHER" id="PTHR24327:SF26">
    <property type="entry name" value="HOMEOBOX PROTEIN DLX-6"/>
    <property type="match status" value="1"/>
</dbReference>
<dbReference type="AlphaFoldDB" id="A0A8B9WWE2"/>
<dbReference type="InterPro" id="IPR017970">
    <property type="entry name" value="Homeobox_CS"/>
</dbReference>
<protein>
    <recommendedName>
        <fullName evidence="6">Homeobox protein DLX-6</fullName>
    </recommendedName>
</protein>
<keyword evidence="3 7" id="KW-0238">DNA-binding</keyword>
<evidence type="ECO:0000256" key="2">
    <source>
        <dbReference type="ARBA" id="ARBA00022473"/>
    </source>
</evidence>
<dbReference type="PROSITE" id="PS50071">
    <property type="entry name" value="HOMEOBOX_2"/>
    <property type="match status" value="1"/>
</dbReference>
<reference evidence="11" key="3">
    <citation type="submission" date="2025-09" db="UniProtKB">
        <authorList>
            <consortium name="Ensembl"/>
        </authorList>
    </citation>
    <scope>IDENTIFICATION</scope>
</reference>
<dbReference type="GO" id="GO:0050679">
    <property type="term" value="P:positive regulation of epithelial cell proliferation"/>
    <property type="evidence" value="ECO:0007669"/>
    <property type="project" value="Ensembl"/>
</dbReference>
<gene>
    <name evidence="11" type="primary">DLX6</name>
</gene>
<sequence>MAGAHYPLHCLHSAAAAAAAAGSHHHHHQHHHHGSPYASGGGNSYNHRSLAAYPYMSHSQHSPYLQSYHNSSAAAQTRGTAQVRGRWGSSLLPPPGCPHPPARPAHFLNAQASAGPLPQAARRAPGQAWCAPACLAPACRPRRAGPLRAAPDPRLPCGSTRLAPSSPARRSGRASDSAQASLDQLARTALSSPQDQQKTTVIENGEIRFNGKGKKIRKPRTIYSSLQLQALNHRFQQTQYLALPERAELAASLGLTQTQVKIWFQNKRSKFKKLLKQGSNPHESDPLPGSAALSPRSPALPPVWDVSASAKGVSMPPNSYMPGYSHWYSSPHQDTMQRPQMM</sequence>
<dbReference type="SMART" id="SM00389">
    <property type="entry name" value="HOX"/>
    <property type="match status" value="1"/>
</dbReference>
<organism evidence="11 12">
    <name type="scientific">Bos mutus grunniens</name>
    <name type="common">Wild yak</name>
    <name type="synonym">Bos grunniens</name>
    <dbReference type="NCBI Taxonomy" id="30521"/>
    <lineage>
        <taxon>Eukaryota</taxon>
        <taxon>Metazoa</taxon>
        <taxon>Chordata</taxon>
        <taxon>Craniata</taxon>
        <taxon>Vertebrata</taxon>
        <taxon>Euteleostomi</taxon>
        <taxon>Mammalia</taxon>
        <taxon>Eutheria</taxon>
        <taxon>Laurasiatheria</taxon>
        <taxon>Artiodactyla</taxon>
        <taxon>Ruminantia</taxon>
        <taxon>Pecora</taxon>
        <taxon>Bovidae</taxon>
        <taxon>Bovinae</taxon>
        <taxon>Bos</taxon>
    </lineage>
</organism>
<dbReference type="GO" id="GO:0048646">
    <property type="term" value="P:anatomical structure formation involved in morphogenesis"/>
    <property type="evidence" value="ECO:0007669"/>
    <property type="project" value="Ensembl"/>
</dbReference>
<proteinExistence type="inferred from homology"/>
<dbReference type="GO" id="GO:0060322">
    <property type="term" value="P:head development"/>
    <property type="evidence" value="ECO:0007669"/>
    <property type="project" value="Ensembl"/>
</dbReference>
<dbReference type="GO" id="GO:0060021">
    <property type="term" value="P:roof of mouth development"/>
    <property type="evidence" value="ECO:0007669"/>
    <property type="project" value="Ensembl"/>
</dbReference>
<dbReference type="PRINTS" id="PR00024">
    <property type="entry name" value="HOMEOBOX"/>
</dbReference>
<comment type="similarity">
    <text evidence="1">Belongs to the distal-less homeobox family.</text>
</comment>
<feature type="domain" description="Homeobox" evidence="10">
    <location>
        <begin position="214"/>
        <end position="274"/>
    </location>
</feature>
<dbReference type="Pfam" id="PF00046">
    <property type="entry name" value="Homeodomain"/>
    <property type="match status" value="1"/>
</dbReference>
<evidence type="ECO:0000256" key="1">
    <source>
        <dbReference type="ARBA" id="ARBA00007916"/>
    </source>
</evidence>
<feature type="region of interest" description="Disordered" evidence="9">
    <location>
        <begin position="147"/>
        <end position="181"/>
    </location>
</feature>
<dbReference type="GO" id="GO:0000981">
    <property type="term" value="F:DNA-binding transcription factor activity, RNA polymerase II-specific"/>
    <property type="evidence" value="ECO:0007669"/>
    <property type="project" value="InterPro"/>
</dbReference>
<dbReference type="InterPro" id="IPR020479">
    <property type="entry name" value="HD_metazoa"/>
</dbReference>
<dbReference type="Ensembl" id="ENSBGRT00000014821.1">
    <property type="protein sequence ID" value="ENSBGRP00000012842.1"/>
    <property type="gene ID" value="ENSBGRG00000008067.1"/>
</dbReference>
<evidence type="ECO:0000256" key="9">
    <source>
        <dbReference type="SAM" id="MobiDB-lite"/>
    </source>
</evidence>
<dbReference type="InterPro" id="IPR001356">
    <property type="entry name" value="HD"/>
</dbReference>
<dbReference type="SUPFAM" id="SSF46689">
    <property type="entry name" value="Homeodomain-like"/>
    <property type="match status" value="1"/>
</dbReference>
<dbReference type="CDD" id="cd00086">
    <property type="entry name" value="homeodomain"/>
    <property type="match status" value="1"/>
</dbReference>
<dbReference type="GO" id="GO:0000978">
    <property type="term" value="F:RNA polymerase II cis-regulatory region sequence-specific DNA binding"/>
    <property type="evidence" value="ECO:0007669"/>
    <property type="project" value="TreeGrafter"/>
</dbReference>
<keyword evidence="12" id="KW-1185">Reference proteome</keyword>
<dbReference type="InterPro" id="IPR000047">
    <property type="entry name" value="HTH_motif"/>
</dbReference>
<comment type="subcellular location">
    <subcellularLocation>
        <location evidence="7 8">Nucleus</location>
    </subcellularLocation>
</comment>
<feature type="compositionally biased region" description="Basic residues" evidence="9">
    <location>
        <begin position="23"/>
        <end position="34"/>
    </location>
</feature>